<evidence type="ECO:0000313" key="3">
    <source>
        <dbReference type="Proteomes" id="UP001652445"/>
    </source>
</evidence>
<sequence>MKKSIDYMLSVSLLKQLILQNLITDEEFAEIDLLNKKSFKARKMGRNDLMMCRSNRNM</sequence>
<accession>A0ABT2UCP1</accession>
<dbReference type="RefSeq" id="WP_262683798.1">
    <property type="nucleotide sequence ID" value="NZ_JAOQIO010000023.1"/>
</dbReference>
<evidence type="ECO:0000259" key="1">
    <source>
        <dbReference type="Pfam" id="PF20612"/>
    </source>
</evidence>
<proteinExistence type="predicted"/>
<gene>
    <name evidence="2" type="ORF">OB236_09725</name>
</gene>
<organism evidence="2 3">
    <name type="scientific">Paenibacillus baimaensis</name>
    <dbReference type="NCBI Taxonomy" id="2982185"/>
    <lineage>
        <taxon>Bacteria</taxon>
        <taxon>Bacillati</taxon>
        <taxon>Bacillota</taxon>
        <taxon>Bacilli</taxon>
        <taxon>Bacillales</taxon>
        <taxon>Paenibacillaceae</taxon>
        <taxon>Paenibacillus</taxon>
    </lineage>
</organism>
<reference evidence="2 3" key="1">
    <citation type="submission" date="2022-09" db="EMBL/GenBank/DDBJ databases">
        <authorList>
            <person name="Han X.L."/>
            <person name="Wang Q."/>
            <person name="Lu T."/>
        </authorList>
    </citation>
    <scope>NUCLEOTIDE SEQUENCE [LARGE SCALE GENOMIC DNA]</scope>
    <source>
        <strain evidence="2 3">WQ 127069</strain>
    </source>
</reference>
<name>A0ABT2UCP1_9BACL</name>
<dbReference type="Proteomes" id="UP001652445">
    <property type="component" value="Unassembled WGS sequence"/>
</dbReference>
<dbReference type="InterPro" id="IPR046749">
    <property type="entry name" value="SHOCT_2"/>
</dbReference>
<feature type="domain" description="SHOCT-like" evidence="1">
    <location>
        <begin position="1"/>
        <end position="40"/>
    </location>
</feature>
<evidence type="ECO:0000313" key="2">
    <source>
        <dbReference type="EMBL" id="MCU6792407.1"/>
    </source>
</evidence>
<dbReference type="Pfam" id="PF20612">
    <property type="entry name" value="SHOCT_2"/>
    <property type="match status" value="1"/>
</dbReference>
<protein>
    <recommendedName>
        <fullName evidence="1">SHOCT-like domain-containing protein</fullName>
    </recommendedName>
</protein>
<keyword evidence="3" id="KW-1185">Reference proteome</keyword>
<comment type="caution">
    <text evidence="2">The sequence shown here is derived from an EMBL/GenBank/DDBJ whole genome shotgun (WGS) entry which is preliminary data.</text>
</comment>
<dbReference type="EMBL" id="JAOQIO010000023">
    <property type="protein sequence ID" value="MCU6792407.1"/>
    <property type="molecule type" value="Genomic_DNA"/>
</dbReference>